<proteinExistence type="predicted"/>
<gene>
    <name evidence="1" type="ORF">ABR189_00960</name>
</gene>
<dbReference type="InterPro" id="IPR001969">
    <property type="entry name" value="Aspartic_peptidase_AS"/>
</dbReference>
<dbReference type="EC" id="3.4.23.-" evidence="1"/>
<keyword evidence="1" id="KW-0378">Hydrolase</keyword>
<dbReference type="InterPro" id="IPR021109">
    <property type="entry name" value="Peptidase_aspartic_dom_sf"/>
</dbReference>
<dbReference type="InterPro" id="IPR034122">
    <property type="entry name" value="Retropepsin-like_bacterial"/>
</dbReference>
<dbReference type="Gene3D" id="2.40.70.10">
    <property type="entry name" value="Acid Proteases"/>
    <property type="match status" value="1"/>
</dbReference>
<evidence type="ECO:0000313" key="2">
    <source>
        <dbReference type="Proteomes" id="UP001549749"/>
    </source>
</evidence>
<organism evidence="1 2">
    <name type="scientific">Chitinophaga defluvii</name>
    <dbReference type="NCBI Taxonomy" id="3163343"/>
    <lineage>
        <taxon>Bacteria</taxon>
        <taxon>Pseudomonadati</taxon>
        <taxon>Bacteroidota</taxon>
        <taxon>Chitinophagia</taxon>
        <taxon>Chitinophagales</taxon>
        <taxon>Chitinophagaceae</taxon>
        <taxon>Chitinophaga</taxon>
    </lineage>
</organism>
<dbReference type="GO" id="GO:0016787">
    <property type="term" value="F:hydrolase activity"/>
    <property type="evidence" value="ECO:0007669"/>
    <property type="project" value="UniProtKB-KW"/>
</dbReference>
<protein>
    <submittedName>
        <fullName evidence="1">Retropepsin-like aspartic protease</fullName>
        <ecNumber evidence="1">3.4.23.-</ecNumber>
    </submittedName>
</protein>
<dbReference type="RefSeq" id="WP_354658557.1">
    <property type="nucleotide sequence ID" value="NZ_JBEXAC010000001.1"/>
</dbReference>
<keyword evidence="2" id="KW-1185">Reference proteome</keyword>
<sequence length="422" mass="47450">MFHIMLMISLMMHPSPPVDSPEAAKALHILLDQKDFFRLRSAIETNSPAISPRETLYFAAFVNNAFNQHQQSIQNINLLLEQYPQSLNDTVIARLLTLQKDNYAKTFQYGLAGKTNRLLLDKYHRVLDSTQTADAANDSYIWRTLADIPPQEVHIPKATSIPWKTDKVKLINIPVKTGGQEHNFIFDTGANISTVSQSFAKQLGLRMLNPPGKNEVVPSWYSQLAVADSLYIGEALVQHVVFLVLPDNQLAFPGIDYAINGIIGYPVIAGLKEIRLFQNGTLTIPQQSAKSNLNNLALDGLNPIVAFATDQDTLCFEFDPGANHTDLFYTYLLKHKQLIQQQAQLTTIESGCADEVVNTEVYILPDFNLHVGDKKVTLHQVKVQTRPVEGTKEKCYGNIGQDFIRNFGEMTLNFEHMYVSFR</sequence>
<evidence type="ECO:0000313" key="1">
    <source>
        <dbReference type="EMBL" id="MET6995910.1"/>
    </source>
</evidence>
<comment type="caution">
    <text evidence="1">The sequence shown here is derived from an EMBL/GenBank/DDBJ whole genome shotgun (WGS) entry which is preliminary data.</text>
</comment>
<dbReference type="EMBL" id="JBEXAC010000001">
    <property type="protein sequence ID" value="MET6995910.1"/>
    <property type="molecule type" value="Genomic_DNA"/>
</dbReference>
<name>A0ABV2SYP5_9BACT</name>
<reference evidence="1 2" key="1">
    <citation type="submission" date="2024-06" db="EMBL/GenBank/DDBJ databases">
        <title>Chitinophaga defluvii sp. nov., isolated from municipal sewage.</title>
        <authorList>
            <person name="Zhang L."/>
        </authorList>
    </citation>
    <scope>NUCLEOTIDE SEQUENCE [LARGE SCALE GENOMIC DNA]</scope>
    <source>
        <strain evidence="1 2">H8</strain>
    </source>
</reference>
<dbReference type="SUPFAM" id="SSF50630">
    <property type="entry name" value="Acid proteases"/>
    <property type="match status" value="1"/>
</dbReference>
<dbReference type="CDD" id="cd05483">
    <property type="entry name" value="retropepsin_like_bacteria"/>
    <property type="match status" value="1"/>
</dbReference>
<dbReference type="Pfam" id="PF13650">
    <property type="entry name" value="Asp_protease_2"/>
    <property type="match status" value="1"/>
</dbReference>
<accession>A0ABV2SYP5</accession>
<dbReference type="PROSITE" id="PS00141">
    <property type="entry name" value="ASP_PROTEASE"/>
    <property type="match status" value="1"/>
</dbReference>
<dbReference type="Proteomes" id="UP001549749">
    <property type="component" value="Unassembled WGS sequence"/>
</dbReference>